<keyword evidence="5 7" id="KW-0472">Membrane</keyword>
<proteinExistence type="inferred from homology"/>
<protein>
    <submittedName>
        <fullName evidence="9">Acid phosphatase/Vanadium-dependent haloperoxidase</fullName>
    </submittedName>
</protein>
<dbReference type="PANTHER" id="PTHR10165:SF84">
    <property type="entry name" value="PHOSPHATIDIC ACID PHOSPHATASE BETA"/>
    <property type="match status" value="1"/>
</dbReference>
<accession>A0AA39KI96</accession>
<evidence type="ECO:0000256" key="3">
    <source>
        <dbReference type="ARBA" id="ARBA00022692"/>
    </source>
</evidence>
<dbReference type="InterPro" id="IPR036938">
    <property type="entry name" value="PAP2/HPO_sf"/>
</dbReference>
<feature type="transmembrane region" description="Helical" evidence="7">
    <location>
        <begin position="203"/>
        <end position="225"/>
    </location>
</feature>
<feature type="transmembrane region" description="Helical" evidence="7">
    <location>
        <begin position="231"/>
        <end position="249"/>
    </location>
</feature>
<dbReference type="SUPFAM" id="SSF48317">
    <property type="entry name" value="Acid phosphatase/Vanadium-dependent haloperoxidase"/>
    <property type="match status" value="1"/>
</dbReference>
<dbReference type="CDD" id="cd03390">
    <property type="entry name" value="PAP2_containing_1_like"/>
    <property type="match status" value="1"/>
</dbReference>
<dbReference type="Pfam" id="PF01569">
    <property type="entry name" value="PAP2"/>
    <property type="match status" value="1"/>
</dbReference>
<feature type="transmembrane region" description="Helical" evidence="7">
    <location>
        <begin position="173"/>
        <end position="191"/>
    </location>
</feature>
<dbReference type="InterPro" id="IPR043216">
    <property type="entry name" value="PAP-like"/>
</dbReference>
<evidence type="ECO:0000313" key="10">
    <source>
        <dbReference type="Proteomes" id="UP001175211"/>
    </source>
</evidence>
<keyword evidence="4 7" id="KW-1133">Transmembrane helix</keyword>
<dbReference type="RefSeq" id="XP_060331675.1">
    <property type="nucleotide sequence ID" value="XM_060472858.1"/>
</dbReference>
<evidence type="ECO:0000256" key="6">
    <source>
        <dbReference type="SAM" id="MobiDB-lite"/>
    </source>
</evidence>
<comment type="subcellular location">
    <subcellularLocation>
        <location evidence="1">Membrane</location>
        <topology evidence="1">Multi-pass membrane protein</topology>
    </subcellularLocation>
</comment>
<dbReference type="GO" id="GO:0046839">
    <property type="term" value="P:phospholipid dephosphorylation"/>
    <property type="evidence" value="ECO:0007669"/>
    <property type="project" value="TreeGrafter"/>
</dbReference>
<organism evidence="9 10">
    <name type="scientific">Armillaria tabescens</name>
    <name type="common">Ringless honey mushroom</name>
    <name type="synonym">Agaricus tabescens</name>
    <dbReference type="NCBI Taxonomy" id="1929756"/>
    <lineage>
        <taxon>Eukaryota</taxon>
        <taxon>Fungi</taxon>
        <taxon>Dikarya</taxon>
        <taxon>Basidiomycota</taxon>
        <taxon>Agaricomycotina</taxon>
        <taxon>Agaricomycetes</taxon>
        <taxon>Agaricomycetidae</taxon>
        <taxon>Agaricales</taxon>
        <taxon>Marasmiineae</taxon>
        <taxon>Physalacriaceae</taxon>
        <taxon>Desarmillaria</taxon>
    </lineage>
</organism>
<feature type="transmembrane region" description="Helical" evidence="7">
    <location>
        <begin position="65"/>
        <end position="87"/>
    </location>
</feature>
<evidence type="ECO:0000256" key="1">
    <source>
        <dbReference type="ARBA" id="ARBA00004141"/>
    </source>
</evidence>
<comment type="similarity">
    <text evidence="2">Belongs to the PA-phosphatase related phosphoesterase family.</text>
</comment>
<evidence type="ECO:0000259" key="8">
    <source>
        <dbReference type="SMART" id="SM00014"/>
    </source>
</evidence>
<evidence type="ECO:0000256" key="5">
    <source>
        <dbReference type="ARBA" id="ARBA00023136"/>
    </source>
</evidence>
<feature type="transmembrane region" description="Helical" evidence="7">
    <location>
        <begin position="99"/>
        <end position="120"/>
    </location>
</feature>
<dbReference type="GO" id="GO:0006644">
    <property type="term" value="P:phospholipid metabolic process"/>
    <property type="evidence" value="ECO:0007669"/>
    <property type="project" value="InterPro"/>
</dbReference>
<evidence type="ECO:0000256" key="2">
    <source>
        <dbReference type="ARBA" id="ARBA00008816"/>
    </source>
</evidence>
<dbReference type="EMBL" id="JAUEPS010000014">
    <property type="protein sequence ID" value="KAK0459478.1"/>
    <property type="molecule type" value="Genomic_DNA"/>
</dbReference>
<dbReference type="Proteomes" id="UP001175211">
    <property type="component" value="Unassembled WGS sequence"/>
</dbReference>
<dbReference type="PANTHER" id="PTHR10165">
    <property type="entry name" value="LIPID PHOSPHATE PHOSPHATASE"/>
    <property type="match status" value="1"/>
</dbReference>
<evidence type="ECO:0000256" key="4">
    <source>
        <dbReference type="ARBA" id="ARBA00022989"/>
    </source>
</evidence>
<dbReference type="AlphaFoldDB" id="A0AA39KI96"/>
<keyword evidence="3 7" id="KW-0812">Transmembrane</keyword>
<comment type="caution">
    <text evidence="9">The sequence shown here is derived from an EMBL/GenBank/DDBJ whole genome shotgun (WGS) entry which is preliminary data.</text>
</comment>
<dbReference type="GO" id="GO:0016020">
    <property type="term" value="C:membrane"/>
    <property type="evidence" value="ECO:0007669"/>
    <property type="project" value="UniProtKB-SubCell"/>
</dbReference>
<reference evidence="9" key="1">
    <citation type="submission" date="2023-06" db="EMBL/GenBank/DDBJ databases">
        <authorList>
            <consortium name="Lawrence Berkeley National Laboratory"/>
            <person name="Ahrendt S."/>
            <person name="Sahu N."/>
            <person name="Indic B."/>
            <person name="Wong-Bajracharya J."/>
            <person name="Merenyi Z."/>
            <person name="Ke H.-M."/>
            <person name="Monk M."/>
            <person name="Kocsube S."/>
            <person name="Drula E."/>
            <person name="Lipzen A."/>
            <person name="Balint B."/>
            <person name="Henrissat B."/>
            <person name="Andreopoulos B."/>
            <person name="Martin F.M."/>
            <person name="Harder C.B."/>
            <person name="Rigling D."/>
            <person name="Ford K.L."/>
            <person name="Foster G.D."/>
            <person name="Pangilinan J."/>
            <person name="Papanicolaou A."/>
            <person name="Barry K."/>
            <person name="LaButti K."/>
            <person name="Viragh M."/>
            <person name="Koriabine M."/>
            <person name="Yan M."/>
            <person name="Riley R."/>
            <person name="Champramary S."/>
            <person name="Plett K.L."/>
            <person name="Tsai I.J."/>
            <person name="Slot J."/>
            <person name="Sipos G."/>
            <person name="Plett J."/>
            <person name="Nagy L.G."/>
            <person name="Grigoriev I.V."/>
        </authorList>
    </citation>
    <scope>NUCLEOTIDE SEQUENCE</scope>
    <source>
        <strain evidence="9">CCBAS 213</strain>
    </source>
</reference>
<name>A0AA39KI96_ARMTA</name>
<evidence type="ECO:0000256" key="7">
    <source>
        <dbReference type="SAM" id="Phobius"/>
    </source>
</evidence>
<dbReference type="InterPro" id="IPR000326">
    <property type="entry name" value="PAP2/HPO"/>
</dbReference>
<dbReference type="GeneID" id="85356406"/>
<evidence type="ECO:0000313" key="9">
    <source>
        <dbReference type="EMBL" id="KAK0459478.1"/>
    </source>
</evidence>
<keyword evidence="10" id="KW-1185">Reference proteome</keyword>
<feature type="domain" description="Phosphatidic acid phosphatase type 2/haloperoxidase" evidence="8">
    <location>
        <begin position="102"/>
        <end position="249"/>
    </location>
</feature>
<dbReference type="SMART" id="SM00014">
    <property type="entry name" value="acidPPc"/>
    <property type="match status" value="1"/>
</dbReference>
<sequence>MHHSNFRLGIWLRLHGEDLITMALMGALGLGIYEASPAPSRSFPVYFQDGQVVYPQFVYPLRKEIIPIAAALIAFFAPFFFVCLFQVRRQSINDLLTTTMGVLKSLITAAVFQVFIKWLIGGLRPHFYAVCQPSIEQNTAPSGTGFASLMYDRSVCTGDKNEIDDSLESFPSGHSTAGWAGLFYLALYLNAQLKVTSAHNPAFWKMVLLFCPLLGATLISCALTIDEYHNWYDVLGGAVIGICTALVAFRQTFAAVFDFRFNHLLLPRTTSIFLRKPVTSTGQEPYFSYHIPREYTSEELPFTREGGWGWGQEAYAGASGDATALGTNGEVRGDAGQRGDLGQENVHVV</sequence>
<gene>
    <name evidence="9" type="ORF">EV420DRAFT_1536156</name>
</gene>
<feature type="region of interest" description="Disordered" evidence="6">
    <location>
        <begin position="326"/>
        <end position="349"/>
    </location>
</feature>
<dbReference type="GO" id="GO:0008195">
    <property type="term" value="F:phosphatidate phosphatase activity"/>
    <property type="evidence" value="ECO:0007669"/>
    <property type="project" value="TreeGrafter"/>
</dbReference>
<dbReference type="Gene3D" id="1.20.144.10">
    <property type="entry name" value="Phosphatidic acid phosphatase type 2/haloperoxidase"/>
    <property type="match status" value="1"/>
</dbReference>